<comment type="caution">
    <text evidence="17">The sequence shown here is derived from an EMBL/GenBank/DDBJ whole genome shotgun (WGS) entry which is preliminary data.</text>
</comment>
<dbReference type="InterPro" id="IPR046336">
    <property type="entry name" value="Lon_prtase_N_sf"/>
</dbReference>
<dbReference type="InterPro" id="IPR015947">
    <property type="entry name" value="PUA-like_sf"/>
</dbReference>
<evidence type="ECO:0000256" key="11">
    <source>
        <dbReference type="PIRSR" id="PIRSR001174-1"/>
    </source>
</evidence>
<dbReference type="Gene3D" id="1.10.8.60">
    <property type="match status" value="1"/>
</dbReference>
<comment type="induction">
    <text evidence="9">By heat shock.</text>
</comment>
<dbReference type="RefSeq" id="WP_124999573.1">
    <property type="nucleotide sequence ID" value="NZ_BHYK01000006.1"/>
</dbReference>
<dbReference type="OrthoDB" id="9803599at2"/>
<protein>
    <recommendedName>
        <fullName evidence="9 10">Lon protease</fullName>
        <ecNumber evidence="9 10">3.4.21.53</ecNumber>
    </recommendedName>
    <alternativeName>
        <fullName evidence="9">ATP-dependent protease La</fullName>
    </alternativeName>
</protein>
<dbReference type="InterPro" id="IPR027417">
    <property type="entry name" value="P-loop_NTPase"/>
</dbReference>
<comment type="subunit">
    <text evidence="9 10">Homohexamer. Organized in a ring with a central cavity.</text>
</comment>
<dbReference type="InterPro" id="IPR027065">
    <property type="entry name" value="Lon_Prtase"/>
</dbReference>
<dbReference type="PROSITE" id="PS51786">
    <property type="entry name" value="LON_PROTEOLYTIC"/>
    <property type="match status" value="1"/>
</dbReference>
<dbReference type="GO" id="GO:0005737">
    <property type="term" value="C:cytoplasm"/>
    <property type="evidence" value="ECO:0007669"/>
    <property type="project" value="UniProtKB-SubCell"/>
</dbReference>
<dbReference type="InterPro" id="IPR008269">
    <property type="entry name" value="Lon_proteolytic"/>
</dbReference>
<dbReference type="Pfam" id="PF02190">
    <property type="entry name" value="LON_substr_bdg"/>
    <property type="match status" value="1"/>
</dbReference>
<evidence type="ECO:0000313" key="18">
    <source>
        <dbReference type="Proteomes" id="UP000287872"/>
    </source>
</evidence>
<evidence type="ECO:0000256" key="8">
    <source>
        <dbReference type="ARBA" id="ARBA00023016"/>
    </source>
</evidence>
<dbReference type="InterPro" id="IPR004815">
    <property type="entry name" value="Lon_bac/euk-typ"/>
</dbReference>
<dbReference type="Pfam" id="PF05362">
    <property type="entry name" value="Lon_C"/>
    <property type="match status" value="1"/>
</dbReference>
<keyword evidence="18" id="KW-1185">Reference proteome</keyword>
<feature type="binding site" evidence="9 12">
    <location>
        <begin position="354"/>
        <end position="361"/>
    </location>
    <ligand>
        <name>ATP</name>
        <dbReference type="ChEBI" id="CHEBI:30616"/>
    </ligand>
</feature>
<dbReference type="PROSITE" id="PS51787">
    <property type="entry name" value="LON_N"/>
    <property type="match status" value="1"/>
</dbReference>
<dbReference type="EMBL" id="BHYK01000006">
    <property type="protein sequence ID" value="GCD09808.1"/>
    <property type="molecule type" value="Genomic_DNA"/>
</dbReference>
<accession>A0A401UJV2</accession>
<evidence type="ECO:0000256" key="4">
    <source>
        <dbReference type="ARBA" id="ARBA00022741"/>
    </source>
</evidence>
<dbReference type="InterPro" id="IPR003111">
    <property type="entry name" value="Lon_prtase_N"/>
</dbReference>
<dbReference type="Gene3D" id="2.30.130.40">
    <property type="entry name" value="LON domain-like"/>
    <property type="match status" value="1"/>
</dbReference>
<dbReference type="CDD" id="cd19500">
    <property type="entry name" value="RecA-like_Lon"/>
    <property type="match status" value="1"/>
</dbReference>
<comment type="similarity">
    <text evidence="9 10 13 14">Belongs to the peptidase S16 family.</text>
</comment>
<dbReference type="Gene3D" id="3.40.50.300">
    <property type="entry name" value="P-loop containing nucleotide triphosphate hydrolases"/>
    <property type="match status" value="1"/>
</dbReference>
<keyword evidence="4 9" id="KW-0547">Nucleotide-binding</keyword>
<dbReference type="InterPro" id="IPR020568">
    <property type="entry name" value="Ribosomal_Su5_D2-typ_SF"/>
</dbReference>
<proteinExistence type="evidence at transcript level"/>
<dbReference type="Gene3D" id="1.20.5.5270">
    <property type="match status" value="1"/>
</dbReference>
<evidence type="ECO:0000256" key="3">
    <source>
        <dbReference type="ARBA" id="ARBA00022670"/>
    </source>
</evidence>
<keyword evidence="8 9" id="KW-0346">Stress response</keyword>
<evidence type="ECO:0000256" key="12">
    <source>
        <dbReference type="PIRSR" id="PIRSR001174-2"/>
    </source>
</evidence>
<dbReference type="NCBIfam" id="NF008053">
    <property type="entry name" value="PRK10787.1"/>
    <property type="match status" value="1"/>
</dbReference>
<dbReference type="EC" id="3.4.21.53" evidence="9 10"/>
<evidence type="ECO:0000256" key="10">
    <source>
        <dbReference type="PIRNR" id="PIRNR001174"/>
    </source>
</evidence>
<evidence type="ECO:0000256" key="6">
    <source>
        <dbReference type="ARBA" id="ARBA00022825"/>
    </source>
</evidence>
<dbReference type="InterPro" id="IPR027543">
    <property type="entry name" value="Lon_bac"/>
</dbReference>
<reference evidence="17 18" key="1">
    <citation type="submission" date="2018-11" db="EMBL/GenBank/DDBJ databases">
        <title>Genome sequencing and assembly of Clostridium tagluense strain A121.</title>
        <authorList>
            <person name="Murakami T."/>
            <person name="Segawa T."/>
            <person name="Shcherbakova V.A."/>
            <person name="Mori H."/>
            <person name="Yoshimura Y."/>
        </authorList>
    </citation>
    <scope>NUCLEOTIDE SEQUENCE [LARGE SCALE GENOMIC DNA]</scope>
    <source>
        <strain evidence="17 18">A121</strain>
    </source>
</reference>
<keyword evidence="5 9" id="KW-0378">Hydrolase</keyword>
<dbReference type="PROSITE" id="PS01046">
    <property type="entry name" value="LON_SER"/>
    <property type="match status" value="1"/>
</dbReference>
<dbReference type="InterPro" id="IPR014721">
    <property type="entry name" value="Ribsml_uS5_D2-typ_fold_subgr"/>
</dbReference>
<dbReference type="GO" id="GO:0043565">
    <property type="term" value="F:sequence-specific DNA binding"/>
    <property type="evidence" value="ECO:0007669"/>
    <property type="project" value="UniProtKB-UniRule"/>
</dbReference>
<dbReference type="GO" id="GO:0006515">
    <property type="term" value="P:protein quality control for misfolded or incompletely synthesized proteins"/>
    <property type="evidence" value="ECO:0007669"/>
    <property type="project" value="UniProtKB-UniRule"/>
</dbReference>
<dbReference type="FunFam" id="3.40.50.300:FF:000382">
    <property type="entry name" value="Lon protease homolog 2, peroxisomal"/>
    <property type="match status" value="1"/>
</dbReference>
<evidence type="ECO:0000259" key="15">
    <source>
        <dbReference type="PROSITE" id="PS51786"/>
    </source>
</evidence>
<evidence type="ECO:0000259" key="16">
    <source>
        <dbReference type="PROSITE" id="PS51787"/>
    </source>
</evidence>
<dbReference type="SMART" id="SM00464">
    <property type="entry name" value="LON"/>
    <property type="match status" value="1"/>
</dbReference>
<evidence type="ECO:0000256" key="1">
    <source>
        <dbReference type="ARBA" id="ARBA00004496"/>
    </source>
</evidence>
<dbReference type="AlphaFoldDB" id="A0A401UJV2"/>
<dbReference type="NCBIfam" id="TIGR00763">
    <property type="entry name" value="lon"/>
    <property type="match status" value="1"/>
</dbReference>
<dbReference type="GO" id="GO:0004252">
    <property type="term" value="F:serine-type endopeptidase activity"/>
    <property type="evidence" value="ECO:0007669"/>
    <property type="project" value="UniProtKB-UniRule"/>
</dbReference>
<dbReference type="PRINTS" id="PR00830">
    <property type="entry name" value="ENDOLAPTASE"/>
</dbReference>
<dbReference type="InterPro" id="IPR008268">
    <property type="entry name" value="Peptidase_S16_AS"/>
</dbReference>
<dbReference type="InterPro" id="IPR003593">
    <property type="entry name" value="AAA+_ATPase"/>
</dbReference>
<dbReference type="Proteomes" id="UP000287872">
    <property type="component" value="Unassembled WGS sequence"/>
</dbReference>
<dbReference type="SUPFAM" id="SSF88697">
    <property type="entry name" value="PUA domain-like"/>
    <property type="match status" value="1"/>
</dbReference>
<feature type="active site" evidence="9 11">
    <location>
        <position position="720"/>
    </location>
</feature>
<keyword evidence="3 9" id="KW-0645">Protease</keyword>
<name>A0A401UJV2_9CLOT</name>
<gene>
    <name evidence="17" type="primary">lonA_1</name>
    <name evidence="9" type="synonym">lon</name>
    <name evidence="17" type="ORF">Ctaglu_14310</name>
</gene>
<dbReference type="GO" id="GO:0005524">
    <property type="term" value="F:ATP binding"/>
    <property type="evidence" value="ECO:0007669"/>
    <property type="project" value="UniProtKB-UniRule"/>
</dbReference>
<dbReference type="GO" id="GO:0004176">
    <property type="term" value="F:ATP-dependent peptidase activity"/>
    <property type="evidence" value="ECO:0007669"/>
    <property type="project" value="UniProtKB-UniRule"/>
</dbReference>
<evidence type="ECO:0000256" key="7">
    <source>
        <dbReference type="ARBA" id="ARBA00022840"/>
    </source>
</evidence>
<dbReference type="Gene3D" id="1.20.58.1480">
    <property type="match status" value="1"/>
</dbReference>
<keyword evidence="7 9" id="KW-0067">ATP-binding</keyword>
<dbReference type="InterPro" id="IPR054594">
    <property type="entry name" value="Lon_lid"/>
</dbReference>
<dbReference type="SMART" id="SM00382">
    <property type="entry name" value="AAA"/>
    <property type="match status" value="1"/>
</dbReference>
<feature type="domain" description="Lon proteolytic" evidence="15">
    <location>
        <begin position="590"/>
        <end position="771"/>
    </location>
</feature>
<dbReference type="Pfam" id="PF00004">
    <property type="entry name" value="AAA"/>
    <property type="match status" value="1"/>
</dbReference>
<sequence length="780" mass="88163">MDKNTKLLPLIPLRGMNIFPYMVLHFDVGREKSILALENAMLNNQEIFLVSQKISKIEEPEEKDIYSIGTICNIKQILKLPGDTIRVLVEGLKRGKILEYKDNETFVRVEVEIIEDEDFEDDKKCKALIRIIDKAFEEYINLSVNNFPDALFSLEETKEPGRYCDIVSSYLILKPETKQKLLETVDVIKRLEKLLFILKNEVEVLRIEKKIGTKVKSRIDKVQKEYYLREQIKAIQEELGEDDENKREIEEYEIKINKAKLPKEAKEKAIYELNRLKSAGNYSAESGVIRAYLDWILELPWNKFTKDNIDINKAREVFAAEHYGLEDVKERIIEYLAVKKISKTLKGPILCLVGPPGVGKTSIAKSVANALNRKFVRMSLGGVRDEAEIRGHRKTYVGAIPGRIIYAMKQAGSKNPLFLLDEIDKMSGDFKGDPADALLEVLDSEQNATFRDHYLELDFDLSKILFITTANKLDTIPRPLLDRMEIIEVSGYTSEEKFHIAKKHLIPKMLKEHNMEDSKINFSDSSINCIIENYTRESGVRNLERQIASVVRKAITEMVEKTKENVEVTTAHVKKYLGIELYTYDKADMEDGVGVVTGLAWTEVGGVTLPVEVSAMEGNGKLELTGKLGDVMKESAKAGYSYIRANAAKYNIDSDFYKNKDIHIHVPEGAVPKDGPSAGVTMITAMVSALTNRKVRHNVAMTGEITLTGRVLPIGGLKEKSLAAYRAGIDTIIIPKDNEKDIQKIPKSVKDKLKFIIASKVEDVLENALIGEINNGNKTI</sequence>
<feature type="active site" evidence="9 11">
    <location>
        <position position="677"/>
    </location>
</feature>
<evidence type="ECO:0000256" key="13">
    <source>
        <dbReference type="PROSITE-ProRule" id="PRU01122"/>
    </source>
</evidence>
<keyword evidence="6 9" id="KW-0720">Serine protease</keyword>
<dbReference type="SUPFAM" id="SSF52540">
    <property type="entry name" value="P-loop containing nucleoside triphosphate hydrolases"/>
    <property type="match status" value="1"/>
</dbReference>
<evidence type="ECO:0000256" key="9">
    <source>
        <dbReference type="HAMAP-Rule" id="MF_01973"/>
    </source>
</evidence>
<evidence type="ECO:0000256" key="2">
    <source>
        <dbReference type="ARBA" id="ARBA00022490"/>
    </source>
</evidence>
<dbReference type="Pfam" id="PF22667">
    <property type="entry name" value="Lon_lid"/>
    <property type="match status" value="1"/>
</dbReference>
<dbReference type="GO" id="GO:0034605">
    <property type="term" value="P:cellular response to heat"/>
    <property type="evidence" value="ECO:0007669"/>
    <property type="project" value="UniProtKB-UniRule"/>
</dbReference>
<dbReference type="GO" id="GO:0016887">
    <property type="term" value="F:ATP hydrolysis activity"/>
    <property type="evidence" value="ECO:0007669"/>
    <property type="project" value="UniProtKB-UniRule"/>
</dbReference>
<dbReference type="HAMAP" id="MF_01973">
    <property type="entry name" value="lon_bact"/>
    <property type="match status" value="1"/>
</dbReference>
<dbReference type="InterPro" id="IPR003959">
    <property type="entry name" value="ATPase_AAA_core"/>
</dbReference>
<comment type="function">
    <text evidence="9">ATP-dependent serine protease that mediates the selective degradation of mutant and abnormal proteins as well as certain short-lived regulatory proteins. Required for cellular homeostasis and for survival from DNA damage and developmental changes induced by stress. Degrades polypeptides processively to yield small peptide fragments that are 5 to 10 amino acids long. Binds to DNA in a double-stranded, site-specific manner.</text>
</comment>
<evidence type="ECO:0000256" key="5">
    <source>
        <dbReference type="ARBA" id="ARBA00022801"/>
    </source>
</evidence>
<evidence type="ECO:0000313" key="17">
    <source>
        <dbReference type="EMBL" id="GCD09808.1"/>
    </source>
</evidence>
<keyword evidence="2 9" id="KW-0963">Cytoplasm</keyword>
<dbReference type="PANTHER" id="PTHR10046">
    <property type="entry name" value="ATP DEPENDENT LON PROTEASE FAMILY MEMBER"/>
    <property type="match status" value="1"/>
</dbReference>
<comment type="subcellular location">
    <subcellularLocation>
        <location evidence="1 9 10">Cytoplasm</location>
    </subcellularLocation>
</comment>
<organism evidence="17 18">
    <name type="scientific">Clostridium tagluense</name>
    <dbReference type="NCBI Taxonomy" id="360422"/>
    <lineage>
        <taxon>Bacteria</taxon>
        <taxon>Bacillati</taxon>
        <taxon>Bacillota</taxon>
        <taxon>Clostridia</taxon>
        <taxon>Eubacteriales</taxon>
        <taxon>Clostridiaceae</taxon>
        <taxon>Clostridium</taxon>
    </lineage>
</organism>
<evidence type="ECO:0000256" key="14">
    <source>
        <dbReference type="RuleBase" id="RU000591"/>
    </source>
</evidence>
<comment type="catalytic activity">
    <reaction evidence="9 10 13">
        <text>Hydrolysis of proteins in presence of ATP.</text>
        <dbReference type="EC" id="3.4.21.53"/>
    </reaction>
</comment>
<dbReference type="PIRSF" id="PIRSF001174">
    <property type="entry name" value="Lon_proteas"/>
    <property type="match status" value="1"/>
</dbReference>
<feature type="domain" description="Lon N-terminal" evidence="16">
    <location>
        <begin position="8"/>
        <end position="202"/>
    </location>
</feature>
<dbReference type="Gene3D" id="3.30.230.10">
    <property type="match status" value="1"/>
</dbReference>
<dbReference type="SUPFAM" id="SSF54211">
    <property type="entry name" value="Ribosomal protein S5 domain 2-like"/>
    <property type="match status" value="1"/>
</dbReference>